<dbReference type="InterPro" id="IPR050235">
    <property type="entry name" value="CK1_Ser-Thr_kinase"/>
</dbReference>
<keyword evidence="8" id="KW-1185">Reference proteome</keyword>
<dbReference type="Pfam" id="PF00069">
    <property type="entry name" value="Pkinase"/>
    <property type="match status" value="1"/>
</dbReference>
<dbReference type="InterPro" id="IPR017441">
    <property type="entry name" value="Protein_kinase_ATP_BS"/>
</dbReference>
<keyword evidence="2 4" id="KW-0547">Nucleotide-binding</keyword>
<feature type="domain" description="Protein kinase" evidence="6">
    <location>
        <begin position="8"/>
        <end position="271"/>
    </location>
</feature>
<evidence type="ECO:0000256" key="2">
    <source>
        <dbReference type="ARBA" id="ARBA00022741"/>
    </source>
</evidence>
<dbReference type="InterPro" id="IPR008271">
    <property type="entry name" value="Ser/Thr_kinase_AS"/>
</dbReference>
<comment type="caution">
    <text evidence="7">The sequence shown here is derived from an EMBL/GenBank/DDBJ whole genome shotgun (WGS) entry which is preliminary data.</text>
</comment>
<dbReference type="PROSITE" id="PS00107">
    <property type="entry name" value="PROTEIN_KINASE_ATP"/>
    <property type="match status" value="1"/>
</dbReference>
<dbReference type="Proteomes" id="UP000807469">
    <property type="component" value="Unassembled WGS sequence"/>
</dbReference>
<proteinExistence type="inferred from homology"/>
<keyword evidence="7" id="KW-0418">Kinase</keyword>
<dbReference type="AlphaFoldDB" id="A0A9P6D7P2"/>
<gene>
    <name evidence="7" type="ORF">BDN70DRAFT_822771</name>
</gene>
<dbReference type="PROSITE" id="PS00108">
    <property type="entry name" value="PROTEIN_KINASE_ST"/>
    <property type="match status" value="1"/>
</dbReference>
<organism evidence="7 8">
    <name type="scientific">Pholiota conissans</name>
    <dbReference type="NCBI Taxonomy" id="109636"/>
    <lineage>
        <taxon>Eukaryota</taxon>
        <taxon>Fungi</taxon>
        <taxon>Dikarya</taxon>
        <taxon>Basidiomycota</taxon>
        <taxon>Agaricomycotina</taxon>
        <taxon>Agaricomycetes</taxon>
        <taxon>Agaricomycetidae</taxon>
        <taxon>Agaricales</taxon>
        <taxon>Agaricineae</taxon>
        <taxon>Strophariaceae</taxon>
        <taxon>Pholiota</taxon>
    </lineage>
</organism>
<evidence type="ECO:0000259" key="6">
    <source>
        <dbReference type="PROSITE" id="PS50011"/>
    </source>
</evidence>
<protein>
    <recommendedName>
        <fullName evidence="1">non-specific serine/threonine protein kinase</fullName>
        <ecNumber evidence="1">2.7.11.1</ecNumber>
    </recommendedName>
</protein>
<keyword evidence="5" id="KW-0723">Serine/threonine-protein kinase</keyword>
<evidence type="ECO:0000256" key="1">
    <source>
        <dbReference type="ARBA" id="ARBA00012513"/>
    </source>
</evidence>
<comment type="similarity">
    <text evidence="5">Belongs to the protein kinase superfamily.</text>
</comment>
<evidence type="ECO:0000256" key="4">
    <source>
        <dbReference type="PROSITE-ProRule" id="PRU10141"/>
    </source>
</evidence>
<dbReference type="EMBL" id="MU155132">
    <property type="protein sequence ID" value="KAF9485980.1"/>
    <property type="molecule type" value="Genomic_DNA"/>
</dbReference>
<sequence length="382" mass="42268">MSTTQQRYHLSKIIGKGSYGLVLESLDKNTGQCVAVKKSRVSQKVSRPVLRYESRILQLLQGHPAIPVLHGYGQLPHFEYMSMDLLGPSINTDGPISIKTAVRVVLQMLSVLKHIHSCGIVHRDIKPANVLCSRTDASRIILIDYNIAIPIKPGPPAKYDPLGELRHTVGTLDWASLNAHDGIDLAPRDDIESLAYMAFFLLRGSLPWKIPGFRHEKEMNSMRRIHASKAAASGDSLGAAFPAEFGCMLDRSRSLQYHEFPDYEELQRRFFELDAQLGNNDPKAALDWSPVGVAEKTDDMEYATDGEDTEGDSSKENVTIVSGYSMPSYLDAIIDWDIQDARDTCLTLPAETTELLSESIAQITEVTGKTEGGDDCVVHMPV</sequence>
<feature type="binding site" evidence="4">
    <location>
        <position position="38"/>
    </location>
    <ligand>
        <name>ATP</name>
        <dbReference type="ChEBI" id="CHEBI:30616"/>
    </ligand>
</feature>
<accession>A0A9P6D7P2</accession>
<keyword evidence="7" id="KW-0808">Transferase</keyword>
<dbReference type="InterPro" id="IPR011009">
    <property type="entry name" value="Kinase-like_dom_sf"/>
</dbReference>
<dbReference type="OrthoDB" id="5579860at2759"/>
<dbReference type="Gene3D" id="1.10.510.10">
    <property type="entry name" value="Transferase(Phosphotransferase) domain 1"/>
    <property type="match status" value="1"/>
</dbReference>
<name>A0A9P6D7P2_9AGAR</name>
<dbReference type="InterPro" id="IPR000719">
    <property type="entry name" value="Prot_kinase_dom"/>
</dbReference>
<evidence type="ECO:0000313" key="7">
    <source>
        <dbReference type="EMBL" id="KAF9485980.1"/>
    </source>
</evidence>
<dbReference type="PANTHER" id="PTHR11909">
    <property type="entry name" value="CASEIN KINASE-RELATED"/>
    <property type="match status" value="1"/>
</dbReference>
<evidence type="ECO:0000313" key="8">
    <source>
        <dbReference type="Proteomes" id="UP000807469"/>
    </source>
</evidence>
<dbReference type="SUPFAM" id="SSF56112">
    <property type="entry name" value="Protein kinase-like (PK-like)"/>
    <property type="match status" value="1"/>
</dbReference>
<evidence type="ECO:0000256" key="3">
    <source>
        <dbReference type="ARBA" id="ARBA00022840"/>
    </source>
</evidence>
<dbReference type="PROSITE" id="PS50011">
    <property type="entry name" value="PROTEIN_KINASE_DOM"/>
    <property type="match status" value="1"/>
</dbReference>
<dbReference type="GO" id="GO:0005524">
    <property type="term" value="F:ATP binding"/>
    <property type="evidence" value="ECO:0007669"/>
    <property type="project" value="UniProtKB-UniRule"/>
</dbReference>
<reference evidence="7" key="1">
    <citation type="submission" date="2020-11" db="EMBL/GenBank/DDBJ databases">
        <authorList>
            <consortium name="DOE Joint Genome Institute"/>
            <person name="Ahrendt S."/>
            <person name="Riley R."/>
            <person name="Andreopoulos W."/>
            <person name="Labutti K."/>
            <person name="Pangilinan J."/>
            <person name="Ruiz-Duenas F.J."/>
            <person name="Barrasa J.M."/>
            <person name="Sanchez-Garcia M."/>
            <person name="Camarero S."/>
            <person name="Miyauchi S."/>
            <person name="Serrano A."/>
            <person name="Linde D."/>
            <person name="Babiker R."/>
            <person name="Drula E."/>
            <person name="Ayuso-Fernandez I."/>
            <person name="Pacheco R."/>
            <person name="Padilla G."/>
            <person name="Ferreira P."/>
            <person name="Barriuso J."/>
            <person name="Kellner H."/>
            <person name="Castanera R."/>
            <person name="Alfaro M."/>
            <person name="Ramirez L."/>
            <person name="Pisabarro A.G."/>
            <person name="Kuo A."/>
            <person name="Tritt A."/>
            <person name="Lipzen A."/>
            <person name="He G."/>
            <person name="Yan M."/>
            <person name="Ng V."/>
            <person name="Cullen D."/>
            <person name="Martin F."/>
            <person name="Rosso M.-N."/>
            <person name="Henrissat B."/>
            <person name="Hibbett D."/>
            <person name="Martinez A.T."/>
            <person name="Grigoriev I.V."/>
        </authorList>
    </citation>
    <scope>NUCLEOTIDE SEQUENCE</scope>
    <source>
        <strain evidence="7">CIRM-BRFM 674</strain>
    </source>
</reference>
<dbReference type="SMART" id="SM00220">
    <property type="entry name" value="S_TKc"/>
    <property type="match status" value="1"/>
</dbReference>
<keyword evidence="3 4" id="KW-0067">ATP-binding</keyword>
<dbReference type="GO" id="GO:0004674">
    <property type="term" value="F:protein serine/threonine kinase activity"/>
    <property type="evidence" value="ECO:0007669"/>
    <property type="project" value="UniProtKB-KW"/>
</dbReference>
<evidence type="ECO:0000256" key="5">
    <source>
        <dbReference type="RuleBase" id="RU000304"/>
    </source>
</evidence>
<dbReference type="EC" id="2.7.11.1" evidence="1"/>